<keyword evidence="1" id="KW-0472">Membrane</keyword>
<protein>
    <submittedName>
        <fullName evidence="2">TRPM2</fullName>
        <ecNumber evidence="2">3.6.1.13</ecNumber>
    </submittedName>
</protein>
<evidence type="ECO:0000256" key="1">
    <source>
        <dbReference type="SAM" id="Phobius"/>
    </source>
</evidence>
<keyword evidence="1" id="KW-0812">Transmembrane</keyword>
<dbReference type="PANTHER" id="PTHR13800:SF12">
    <property type="entry name" value="TRANSIENT RECEPTOR POTENTIAL CATION CHANNEL SUBFAMILY M MEMBER-LIKE 2"/>
    <property type="match status" value="1"/>
</dbReference>
<dbReference type="OrthoDB" id="9994106at2759"/>
<name>A0A6J8BSB9_MYTCO</name>
<sequence length="309" mass="34888">MLKRFMCPSAFTERAIDITSCTYKADKIADNNSAKETEIDSIEKIAEDRELLNHGYLRDAINTQNITFLKNDTVRKFLNKQWYGTEEVDWQALGFSVLRIAYEYMLLFDYGDDGITSSDCFIIVLITSFVVDEIKQVIVAFLRGQLKSYASDWWNTLHWLFNISYTLGMILRAGAGSGFQNTSKCLLLLAFTILCVRILNICCMTEFLGPKLVIIRKMIKQTVAFMIIMTVIVVCSNTIKGTANENGNLQQSATQLGEDLTPYLKALYGLIAVVLLLNLLIALYSFFCMILKLKSTEDAEEKGALDNKG</sequence>
<dbReference type="GO" id="GO:0005886">
    <property type="term" value="C:plasma membrane"/>
    <property type="evidence" value="ECO:0007669"/>
    <property type="project" value="TreeGrafter"/>
</dbReference>
<dbReference type="GO" id="GO:0047631">
    <property type="term" value="F:ADP-ribose diphosphatase activity"/>
    <property type="evidence" value="ECO:0007669"/>
    <property type="project" value="UniProtKB-EC"/>
</dbReference>
<organism evidence="2 3">
    <name type="scientific">Mytilus coruscus</name>
    <name type="common">Sea mussel</name>
    <dbReference type="NCBI Taxonomy" id="42192"/>
    <lineage>
        <taxon>Eukaryota</taxon>
        <taxon>Metazoa</taxon>
        <taxon>Spiralia</taxon>
        <taxon>Lophotrochozoa</taxon>
        <taxon>Mollusca</taxon>
        <taxon>Bivalvia</taxon>
        <taxon>Autobranchia</taxon>
        <taxon>Pteriomorphia</taxon>
        <taxon>Mytilida</taxon>
        <taxon>Mytiloidea</taxon>
        <taxon>Mytilidae</taxon>
        <taxon>Mytilinae</taxon>
        <taxon>Mytilus</taxon>
    </lineage>
</organism>
<keyword evidence="1" id="KW-1133">Transmembrane helix</keyword>
<proteinExistence type="predicted"/>
<evidence type="ECO:0000313" key="3">
    <source>
        <dbReference type="Proteomes" id="UP000507470"/>
    </source>
</evidence>
<dbReference type="EMBL" id="CACVKT020003691">
    <property type="protein sequence ID" value="CAC5385227.1"/>
    <property type="molecule type" value="Genomic_DNA"/>
</dbReference>
<dbReference type="GO" id="GO:0099604">
    <property type="term" value="F:ligand-gated calcium channel activity"/>
    <property type="evidence" value="ECO:0007669"/>
    <property type="project" value="TreeGrafter"/>
</dbReference>
<accession>A0A6J8BSB9</accession>
<dbReference type="AlphaFoldDB" id="A0A6J8BSB9"/>
<keyword evidence="2" id="KW-0378">Hydrolase</keyword>
<feature type="transmembrane region" description="Helical" evidence="1">
    <location>
        <begin position="153"/>
        <end position="174"/>
    </location>
</feature>
<dbReference type="EC" id="3.6.1.13" evidence="2"/>
<dbReference type="Proteomes" id="UP000507470">
    <property type="component" value="Unassembled WGS sequence"/>
</dbReference>
<evidence type="ECO:0000313" key="2">
    <source>
        <dbReference type="EMBL" id="CAC5385227.1"/>
    </source>
</evidence>
<gene>
    <name evidence="2" type="ORF">MCOR_20794</name>
</gene>
<dbReference type="InterPro" id="IPR050927">
    <property type="entry name" value="TRPM"/>
</dbReference>
<dbReference type="PANTHER" id="PTHR13800">
    <property type="entry name" value="TRANSIENT RECEPTOR POTENTIAL CATION CHANNEL, SUBFAMILY M, MEMBER 6"/>
    <property type="match status" value="1"/>
</dbReference>
<feature type="transmembrane region" description="Helical" evidence="1">
    <location>
        <begin position="266"/>
        <end position="287"/>
    </location>
</feature>
<feature type="transmembrane region" description="Helical" evidence="1">
    <location>
        <begin position="186"/>
        <end position="209"/>
    </location>
</feature>
<keyword evidence="3" id="KW-1185">Reference proteome</keyword>
<reference evidence="2 3" key="1">
    <citation type="submission" date="2020-06" db="EMBL/GenBank/DDBJ databases">
        <authorList>
            <person name="Li R."/>
            <person name="Bekaert M."/>
        </authorList>
    </citation>
    <scope>NUCLEOTIDE SEQUENCE [LARGE SCALE GENOMIC DNA]</scope>
    <source>
        <strain evidence="3">wild</strain>
    </source>
</reference>